<keyword evidence="2" id="KW-0732">Signal</keyword>
<feature type="chain" id="PRO_5035211523" evidence="2">
    <location>
        <begin position="22"/>
        <end position="620"/>
    </location>
</feature>
<sequence>MLKPILLSLLLLPLLSTCQNNKPTAPDPDYVKHNFDKTEVNIPMRDGRRLFTVIYAPKDHSHPWPFLMERTPYSAGPYGDTIYKRGIGPSGRLMRDGYIFVYQDVRGRYMSEGDFQEMTPAKDHTRNSKATDESTDTWDTVDWLLKHVQNNNGRVGLWGISYPGFYASASLPDAHPAIKAVSPQAPVTDEFIGDDANHNGAFFLLDNFDFDNFFDIPRPTPIKDYGRTLFRADIRDAYQFFLDLGPLKNSNNAEYFNNQGKIWNEYLGNSTYDDYWQARNIRTHLKNIRPAVLVVGGWFDAEDMFGALRTYEAIEKQSTPNDNHLIMGPWTHGAWAGGNWTRFGPLDFKQNVNEYYHELETQFFNHYLKDSAAQPLAEATVFETGSNQWKQYATWPPKEATPVKFFLQDKGGLSREAPTPGSFDEYTSDPAHPVPYIDGIHGGRDNQYIVTDQRFAAQRSDVLVYQTDPLTDSLTVTGRLKADIFLSSTGTDADLIVKLIDVLPAREDGIITTTEPTGYQRLVRAEVFRCKFRNSFEKPEPLVPGQPTEVAFDINEIAHTFKKGHRIMVQVQSSWFPLVDRNPQTFVNIPTATQNDFQKATIRIYHDASHPSGIILPVLR</sequence>
<dbReference type="SUPFAM" id="SSF53474">
    <property type="entry name" value="alpha/beta-Hydrolases"/>
    <property type="match status" value="1"/>
</dbReference>
<keyword evidence="5" id="KW-1185">Reference proteome</keyword>
<evidence type="ECO:0000313" key="5">
    <source>
        <dbReference type="Proteomes" id="UP000607559"/>
    </source>
</evidence>
<keyword evidence="1" id="KW-0378">Hydrolase</keyword>
<name>A0A8J2U9G6_9BACT</name>
<dbReference type="Gene3D" id="3.40.50.1820">
    <property type="entry name" value="alpha/beta hydrolase"/>
    <property type="match status" value="1"/>
</dbReference>
<dbReference type="InterPro" id="IPR029058">
    <property type="entry name" value="AB_hydrolase_fold"/>
</dbReference>
<dbReference type="InterPro" id="IPR008979">
    <property type="entry name" value="Galactose-bd-like_sf"/>
</dbReference>
<dbReference type="InterPro" id="IPR000383">
    <property type="entry name" value="Xaa-Pro-like_dom"/>
</dbReference>
<dbReference type="Proteomes" id="UP000607559">
    <property type="component" value="Unassembled WGS sequence"/>
</dbReference>
<evidence type="ECO:0000256" key="2">
    <source>
        <dbReference type="SAM" id="SignalP"/>
    </source>
</evidence>
<comment type="caution">
    <text evidence="4">The sequence shown here is derived from an EMBL/GenBank/DDBJ whole genome shotgun (WGS) entry which is preliminary data.</text>
</comment>
<proteinExistence type="predicted"/>
<dbReference type="Pfam" id="PF08530">
    <property type="entry name" value="PepX_C"/>
    <property type="match status" value="1"/>
</dbReference>
<evidence type="ECO:0000313" key="4">
    <source>
        <dbReference type="EMBL" id="GGA88348.1"/>
    </source>
</evidence>
<dbReference type="InterPro" id="IPR005674">
    <property type="entry name" value="CocE/Ser_esterase"/>
</dbReference>
<dbReference type="Gene3D" id="2.60.120.260">
    <property type="entry name" value="Galactose-binding domain-like"/>
    <property type="match status" value="1"/>
</dbReference>
<protein>
    <submittedName>
        <fullName evidence="4">Glutaryl-7-ACA acylase</fullName>
    </submittedName>
</protein>
<dbReference type="InterPro" id="IPR013736">
    <property type="entry name" value="Xaa-Pro_dipept_C"/>
</dbReference>
<dbReference type="RefSeq" id="WP_188929048.1">
    <property type="nucleotide sequence ID" value="NZ_BMJC01000001.1"/>
</dbReference>
<reference evidence="4" key="1">
    <citation type="journal article" date="2014" name="Int. J. Syst. Evol. Microbiol.">
        <title>Complete genome sequence of Corynebacterium casei LMG S-19264T (=DSM 44701T), isolated from a smear-ripened cheese.</title>
        <authorList>
            <consortium name="US DOE Joint Genome Institute (JGI-PGF)"/>
            <person name="Walter F."/>
            <person name="Albersmeier A."/>
            <person name="Kalinowski J."/>
            <person name="Ruckert C."/>
        </authorList>
    </citation>
    <scope>NUCLEOTIDE SEQUENCE</scope>
    <source>
        <strain evidence="4">CGMCC 1.15448</strain>
    </source>
</reference>
<reference evidence="4" key="2">
    <citation type="submission" date="2020-09" db="EMBL/GenBank/DDBJ databases">
        <authorList>
            <person name="Sun Q."/>
            <person name="Zhou Y."/>
        </authorList>
    </citation>
    <scope>NUCLEOTIDE SEQUENCE</scope>
    <source>
        <strain evidence="4">CGMCC 1.15448</strain>
    </source>
</reference>
<accession>A0A8J2U9G6</accession>
<feature type="domain" description="Xaa-Pro dipeptidyl-peptidase C-terminal" evidence="3">
    <location>
        <begin position="361"/>
        <end position="615"/>
    </location>
</feature>
<dbReference type="SUPFAM" id="SSF49785">
    <property type="entry name" value="Galactose-binding domain-like"/>
    <property type="match status" value="1"/>
</dbReference>
<dbReference type="SMART" id="SM00939">
    <property type="entry name" value="PepX_C"/>
    <property type="match status" value="1"/>
</dbReference>
<dbReference type="AlphaFoldDB" id="A0A8J2U9G6"/>
<dbReference type="GO" id="GO:0008239">
    <property type="term" value="F:dipeptidyl-peptidase activity"/>
    <property type="evidence" value="ECO:0007669"/>
    <property type="project" value="InterPro"/>
</dbReference>
<dbReference type="Pfam" id="PF02129">
    <property type="entry name" value="Peptidase_S15"/>
    <property type="match status" value="1"/>
</dbReference>
<evidence type="ECO:0000256" key="1">
    <source>
        <dbReference type="ARBA" id="ARBA00022801"/>
    </source>
</evidence>
<gene>
    <name evidence="4" type="primary">gaa</name>
    <name evidence="4" type="ORF">GCM10011511_09420</name>
</gene>
<feature type="signal peptide" evidence="2">
    <location>
        <begin position="1"/>
        <end position="21"/>
    </location>
</feature>
<dbReference type="Gene3D" id="1.10.3020.10">
    <property type="entry name" value="alpha-amino acid ester hydrolase ( Helical cap domain)"/>
    <property type="match status" value="1"/>
</dbReference>
<dbReference type="NCBIfam" id="TIGR00976">
    <property type="entry name" value="CocE_NonD"/>
    <property type="match status" value="1"/>
</dbReference>
<organism evidence="4 5">
    <name type="scientific">Puia dinghuensis</name>
    <dbReference type="NCBI Taxonomy" id="1792502"/>
    <lineage>
        <taxon>Bacteria</taxon>
        <taxon>Pseudomonadati</taxon>
        <taxon>Bacteroidota</taxon>
        <taxon>Chitinophagia</taxon>
        <taxon>Chitinophagales</taxon>
        <taxon>Chitinophagaceae</taxon>
        <taxon>Puia</taxon>
    </lineage>
</organism>
<dbReference type="EMBL" id="BMJC01000001">
    <property type="protein sequence ID" value="GGA88348.1"/>
    <property type="molecule type" value="Genomic_DNA"/>
</dbReference>
<evidence type="ECO:0000259" key="3">
    <source>
        <dbReference type="SMART" id="SM00939"/>
    </source>
</evidence>